<dbReference type="OrthoDB" id="9799990at2"/>
<keyword evidence="5" id="KW-0812">Transmembrane</keyword>
<evidence type="ECO:0000256" key="2">
    <source>
        <dbReference type="ARBA" id="ARBA00022448"/>
    </source>
</evidence>
<evidence type="ECO:0000256" key="1">
    <source>
        <dbReference type="ARBA" id="ARBA00004651"/>
    </source>
</evidence>
<dbReference type="PANTHER" id="PTHR32196">
    <property type="entry name" value="ABC TRANSPORTER PERMEASE PROTEIN YPHD-RELATED-RELATED"/>
    <property type="match status" value="1"/>
</dbReference>
<evidence type="ECO:0000256" key="3">
    <source>
        <dbReference type="ARBA" id="ARBA00022475"/>
    </source>
</evidence>
<dbReference type="Pfam" id="PF02653">
    <property type="entry name" value="BPD_transp_2"/>
    <property type="match status" value="1"/>
</dbReference>
<evidence type="ECO:0000256" key="5">
    <source>
        <dbReference type="ARBA" id="ARBA00022692"/>
    </source>
</evidence>
<keyword evidence="9" id="KW-1185">Reference proteome</keyword>
<name>A0A1W6L607_9BURK</name>
<dbReference type="InterPro" id="IPR001851">
    <property type="entry name" value="ABC_transp_permease"/>
</dbReference>
<dbReference type="GO" id="GO:0022857">
    <property type="term" value="F:transmembrane transporter activity"/>
    <property type="evidence" value="ECO:0007669"/>
    <property type="project" value="InterPro"/>
</dbReference>
<evidence type="ECO:0000256" key="7">
    <source>
        <dbReference type="ARBA" id="ARBA00023136"/>
    </source>
</evidence>
<dbReference type="STRING" id="946333.A4W93_06840"/>
<keyword evidence="3" id="KW-1003">Cell membrane</keyword>
<comment type="subcellular location">
    <subcellularLocation>
        <location evidence="1">Cell membrane</location>
        <topology evidence="1">Multi-pass membrane protein</topology>
    </subcellularLocation>
</comment>
<dbReference type="KEGG" id="rgu:A4W93_06840"/>
<gene>
    <name evidence="8" type="ORF">A4W93_06840</name>
</gene>
<reference evidence="8 9" key="1">
    <citation type="submission" date="2016-04" db="EMBL/GenBank/DDBJ databases">
        <title>Complete genome sequence of natural rubber-degrading, novel Gram-negative bacterium, Rhizobacter gummiphilus strain NS21.</title>
        <authorList>
            <person name="Tabata M."/>
            <person name="Kasai D."/>
            <person name="Fukuda M."/>
        </authorList>
    </citation>
    <scope>NUCLEOTIDE SEQUENCE [LARGE SCALE GENOMIC DNA]</scope>
    <source>
        <strain evidence="8 9">NS21</strain>
    </source>
</reference>
<organism evidence="8 9">
    <name type="scientific">Piscinibacter gummiphilus</name>
    <dbReference type="NCBI Taxonomy" id="946333"/>
    <lineage>
        <taxon>Bacteria</taxon>
        <taxon>Pseudomonadati</taxon>
        <taxon>Pseudomonadota</taxon>
        <taxon>Betaproteobacteria</taxon>
        <taxon>Burkholderiales</taxon>
        <taxon>Sphaerotilaceae</taxon>
        <taxon>Piscinibacter</taxon>
    </lineage>
</organism>
<keyword evidence="7" id="KW-0472">Membrane</keyword>
<dbReference type="PANTHER" id="PTHR32196:SF21">
    <property type="entry name" value="ABC TRANSPORTER PERMEASE PROTEIN YPHD-RELATED"/>
    <property type="match status" value="1"/>
</dbReference>
<dbReference type="AlphaFoldDB" id="A0A1W6L607"/>
<evidence type="ECO:0000313" key="8">
    <source>
        <dbReference type="EMBL" id="ARN19652.1"/>
    </source>
</evidence>
<keyword evidence="2" id="KW-0813">Transport</keyword>
<sequence length="323" mass="33171">MTAPATLPRPATAPWRDFGARLWTDYSAVFALVAVVVFAAVMSPQFATPQNLLNIVRQVSVVGIVALGMTLVIIVGGIDLSVGAVLALSGGAALWTLGLTDQPWLGVAAGLATGLLAGAVNGLLVTWGRLPSFIATLGMLAAARSLILYIADGGSVSNDNAGYGDIANSQWLGLATPIWFFGLTALVLHAVMKHSVFGRYVYAVGSNERASRLSALPVAGVKFAVYTLCGGLAALGAVLESSRLNSVSSANSGLAYELDAIAAVIIGGTRMSGGRGKILGTVIGVLILGILNNALNLMNVSPYLQGMVKGLIIVLAVLVQKKD</sequence>
<accession>A0A1W6L607</accession>
<evidence type="ECO:0000256" key="6">
    <source>
        <dbReference type="ARBA" id="ARBA00022989"/>
    </source>
</evidence>
<evidence type="ECO:0000256" key="4">
    <source>
        <dbReference type="ARBA" id="ARBA00022519"/>
    </source>
</evidence>
<protein>
    <submittedName>
        <fullName evidence="8">Ribose ABC transporter permease</fullName>
    </submittedName>
</protein>
<proteinExistence type="predicted"/>
<evidence type="ECO:0000313" key="9">
    <source>
        <dbReference type="Proteomes" id="UP000193427"/>
    </source>
</evidence>
<dbReference type="Proteomes" id="UP000193427">
    <property type="component" value="Chromosome"/>
</dbReference>
<dbReference type="EMBL" id="CP015118">
    <property type="protein sequence ID" value="ARN19652.1"/>
    <property type="molecule type" value="Genomic_DNA"/>
</dbReference>
<keyword evidence="6" id="KW-1133">Transmembrane helix</keyword>
<dbReference type="CDD" id="cd06579">
    <property type="entry name" value="TM_PBP1_transp_AraH_like"/>
    <property type="match status" value="1"/>
</dbReference>
<dbReference type="GO" id="GO:0005886">
    <property type="term" value="C:plasma membrane"/>
    <property type="evidence" value="ECO:0007669"/>
    <property type="project" value="UniProtKB-SubCell"/>
</dbReference>
<dbReference type="RefSeq" id="WP_085749914.1">
    <property type="nucleotide sequence ID" value="NZ_BSPR01000008.1"/>
</dbReference>
<keyword evidence="4" id="KW-0997">Cell inner membrane</keyword>